<dbReference type="InterPro" id="IPR012337">
    <property type="entry name" value="RNaseH-like_sf"/>
</dbReference>
<dbReference type="PANTHER" id="PTHR37984:SF15">
    <property type="entry name" value="INTEGRASE CATALYTIC DOMAIN-CONTAINING PROTEIN"/>
    <property type="match status" value="1"/>
</dbReference>
<dbReference type="SUPFAM" id="SSF53098">
    <property type="entry name" value="Ribonuclease H-like"/>
    <property type="match status" value="1"/>
</dbReference>
<accession>A0ABQ9H6I2</accession>
<evidence type="ECO:0000313" key="3">
    <source>
        <dbReference type="Proteomes" id="UP001159363"/>
    </source>
</evidence>
<organism evidence="2 3">
    <name type="scientific">Dryococelus australis</name>
    <dbReference type="NCBI Taxonomy" id="614101"/>
    <lineage>
        <taxon>Eukaryota</taxon>
        <taxon>Metazoa</taxon>
        <taxon>Ecdysozoa</taxon>
        <taxon>Arthropoda</taxon>
        <taxon>Hexapoda</taxon>
        <taxon>Insecta</taxon>
        <taxon>Pterygota</taxon>
        <taxon>Neoptera</taxon>
        <taxon>Polyneoptera</taxon>
        <taxon>Phasmatodea</taxon>
        <taxon>Verophasmatodea</taxon>
        <taxon>Anareolatae</taxon>
        <taxon>Phasmatidae</taxon>
        <taxon>Eurycanthinae</taxon>
        <taxon>Dryococelus</taxon>
    </lineage>
</organism>
<proteinExistence type="predicted"/>
<dbReference type="PROSITE" id="PS50994">
    <property type="entry name" value="INTEGRASE"/>
    <property type="match status" value="1"/>
</dbReference>
<gene>
    <name evidence="2" type="ORF">PR048_020501</name>
</gene>
<dbReference type="InterPro" id="IPR050951">
    <property type="entry name" value="Retrovirus_Pol_polyprotein"/>
</dbReference>
<dbReference type="Proteomes" id="UP001159363">
    <property type="component" value="Chromosome 6"/>
</dbReference>
<comment type="caution">
    <text evidence="2">The sequence shown here is derived from an EMBL/GenBank/DDBJ whole genome shotgun (WGS) entry which is preliminary data.</text>
</comment>
<keyword evidence="3" id="KW-1185">Reference proteome</keyword>
<feature type="domain" description="Integrase catalytic" evidence="1">
    <location>
        <begin position="7"/>
        <end position="132"/>
    </location>
</feature>
<evidence type="ECO:0000259" key="1">
    <source>
        <dbReference type="PROSITE" id="PS50994"/>
    </source>
</evidence>
<dbReference type="PANTHER" id="PTHR37984">
    <property type="entry name" value="PROTEIN CBG26694"/>
    <property type="match status" value="1"/>
</dbReference>
<reference evidence="2 3" key="1">
    <citation type="submission" date="2023-02" db="EMBL/GenBank/DDBJ databases">
        <title>LHISI_Scaffold_Assembly.</title>
        <authorList>
            <person name="Stuart O.P."/>
            <person name="Cleave R."/>
            <person name="Magrath M.J.L."/>
            <person name="Mikheyev A.S."/>
        </authorList>
    </citation>
    <scope>NUCLEOTIDE SEQUENCE [LARGE SCALE GENOMIC DNA]</scope>
    <source>
        <strain evidence="2">Daus_M_001</strain>
        <tissue evidence="2">Leg muscle</tissue>
    </source>
</reference>
<protein>
    <recommendedName>
        <fullName evidence="1">Integrase catalytic domain-containing protein</fullName>
    </recommendedName>
</protein>
<dbReference type="InterPro" id="IPR036397">
    <property type="entry name" value="RNaseH_sf"/>
</dbReference>
<dbReference type="Gene3D" id="3.30.420.10">
    <property type="entry name" value="Ribonuclease H-like superfamily/Ribonuclease H"/>
    <property type="match status" value="1"/>
</dbReference>
<dbReference type="InterPro" id="IPR001584">
    <property type="entry name" value="Integrase_cat-core"/>
</dbReference>
<sequence length="132" mass="14560">MLRSGAYCATPALRGRDQGLYYKVTSRKNNVGALFIGSAVDILVIPLPNQEAETVTEALIEHVFSRFGVPLEIHSNQERNFEAAAFQEVTTILGMKKARTTASHPQSGGMVERLNCTLEQYLSIFVADNQND</sequence>
<dbReference type="EMBL" id="JARBHB010000007">
    <property type="protein sequence ID" value="KAJ8879881.1"/>
    <property type="molecule type" value="Genomic_DNA"/>
</dbReference>
<evidence type="ECO:0000313" key="2">
    <source>
        <dbReference type="EMBL" id="KAJ8879881.1"/>
    </source>
</evidence>
<name>A0ABQ9H6I2_9NEOP</name>